<organism evidence="2 3">
    <name type="scientific">Saguinus oedipus</name>
    <name type="common">Cotton-top tamarin</name>
    <name type="synonym">Oedipomidas oedipus</name>
    <dbReference type="NCBI Taxonomy" id="9490"/>
    <lineage>
        <taxon>Eukaryota</taxon>
        <taxon>Metazoa</taxon>
        <taxon>Chordata</taxon>
        <taxon>Craniata</taxon>
        <taxon>Vertebrata</taxon>
        <taxon>Euteleostomi</taxon>
        <taxon>Mammalia</taxon>
        <taxon>Eutheria</taxon>
        <taxon>Euarchontoglires</taxon>
        <taxon>Primates</taxon>
        <taxon>Haplorrhini</taxon>
        <taxon>Platyrrhini</taxon>
        <taxon>Cebidae</taxon>
        <taxon>Callitrichinae</taxon>
        <taxon>Saguinus</taxon>
    </lineage>
</organism>
<feature type="region of interest" description="Disordered" evidence="1">
    <location>
        <begin position="1"/>
        <end position="71"/>
    </location>
</feature>
<feature type="compositionally biased region" description="Pro residues" evidence="1">
    <location>
        <begin position="159"/>
        <end position="183"/>
    </location>
</feature>
<reference evidence="2 3" key="1">
    <citation type="submission" date="2023-05" db="EMBL/GenBank/DDBJ databases">
        <title>B98-5 Cell Line De Novo Hybrid Assembly: An Optical Mapping Approach.</title>
        <authorList>
            <person name="Kananen K."/>
            <person name="Auerbach J.A."/>
            <person name="Kautto E."/>
            <person name="Blachly J.S."/>
        </authorList>
    </citation>
    <scope>NUCLEOTIDE SEQUENCE [LARGE SCALE GENOMIC DNA]</scope>
    <source>
        <strain evidence="2">B95-8</strain>
        <tissue evidence="2">Cell line</tissue>
    </source>
</reference>
<dbReference type="EMBL" id="JASSZA010000001">
    <property type="protein sequence ID" value="KAK2120965.1"/>
    <property type="molecule type" value="Genomic_DNA"/>
</dbReference>
<name>A0ABQ9WH35_SAGOE</name>
<dbReference type="Proteomes" id="UP001266305">
    <property type="component" value="Unassembled WGS sequence"/>
</dbReference>
<evidence type="ECO:0008006" key="4">
    <source>
        <dbReference type="Google" id="ProtNLM"/>
    </source>
</evidence>
<proteinExistence type="predicted"/>
<feature type="region of interest" description="Disordered" evidence="1">
    <location>
        <begin position="287"/>
        <end position="358"/>
    </location>
</feature>
<keyword evidence="3" id="KW-1185">Reference proteome</keyword>
<protein>
    <recommendedName>
        <fullName evidence="4">Basic proline-rich protein-like</fullName>
    </recommendedName>
</protein>
<feature type="compositionally biased region" description="Basic and acidic residues" evidence="1">
    <location>
        <begin position="229"/>
        <end position="246"/>
    </location>
</feature>
<feature type="compositionally biased region" description="Low complexity" evidence="1">
    <location>
        <begin position="184"/>
        <end position="197"/>
    </location>
</feature>
<evidence type="ECO:0000313" key="2">
    <source>
        <dbReference type="EMBL" id="KAK2120965.1"/>
    </source>
</evidence>
<feature type="compositionally biased region" description="Low complexity" evidence="1">
    <location>
        <begin position="247"/>
        <end position="261"/>
    </location>
</feature>
<feature type="region of interest" description="Disordered" evidence="1">
    <location>
        <begin position="87"/>
        <end position="261"/>
    </location>
</feature>
<evidence type="ECO:0000256" key="1">
    <source>
        <dbReference type="SAM" id="MobiDB-lite"/>
    </source>
</evidence>
<feature type="compositionally biased region" description="Low complexity" evidence="1">
    <location>
        <begin position="1"/>
        <end position="17"/>
    </location>
</feature>
<accession>A0ABQ9WH35</accession>
<sequence length="358" mass="37517">MRAPPLLLAPPGLSLGRPRPRIPSRELLRPRSAPCGASPGTCRQGALSAPGAPFQTRVRRPPPDERTYQPLSFGDLLCARAHFPANGWRETSQDPRLSGLPPPRVRPGGNRLPQPGGFHPGRLGPGGRGQGRAQPPSSPRLAETPRPQSRELAGRPGSYPNPPPADRPRGRGPPRPPAPPSSPAPTAGRRPAPIGRPCATPRPLAPLANERALSASQPGRLGGSGARVVAERRAASSEQRLRERPVGRVPAPRTPARPAGPALSMGAAAVRWHLYVLLALGVRGRLAWGSGLPGKPRPRLGGGGRGGRGRPRRRPGGSFPAHPELAPRGPAQPPTSFQSNFWGRPGAPPPHSPGSRGS</sequence>
<gene>
    <name evidence="2" type="ORF">P7K49_002351</name>
</gene>
<comment type="caution">
    <text evidence="2">The sequence shown here is derived from an EMBL/GenBank/DDBJ whole genome shotgun (WGS) entry which is preliminary data.</text>
</comment>
<evidence type="ECO:0000313" key="3">
    <source>
        <dbReference type="Proteomes" id="UP001266305"/>
    </source>
</evidence>